<accession>A0ABP4THJ8</accession>
<feature type="domain" description="N,N-dimethylformamidase beta subunit-like C-terminal" evidence="1">
    <location>
        <begin position="320"/>
        <end position="729"/>
    </location>
</feature>
<dbReference type="EMBL" id="BAAAPL010000001">
    <property type="protein sequence ID" value="GAA1688038.1"/>
    <property type="molecule type" value="Genomic_DNA"/>
</dbReference>
<organism evidence="2 3">
    <name type="scientific">Microbacterium sediminicola</name>
    <dbReference type="NCBI Taxonomy" id="415210"/>
    <lineage>
        <taxon>Bacteria</taxon>
        <taxon>Bacillati</taxon>
        <taxon>Actinomycetota</taxon>
        <taxon>Actinomycetes</taxon>
        <taxon>Micrococcales</taxon>
        <taxon>Microbacteriaceae</taxon>
        <taxon>Microbacterium</taxon>
    </lineage>
</organism>
<protein>
    <submittedName>
        <fullName evidence="2">Large subunit of N,N-dimethylformamidase</fullName>
    </submittedName>
</protein>
<evidence type="ECO:0000313" key="2">
    <source>
        <dbReference type="EMBL" id="GAA1688038.1"/>
    </source>
</evidence>
<keyword evidence="3" id="KW-1185">Reference proteome</keyword>
<dbReference type="Pfam" id="PF20254">
    <property type="entry name" value="DMFA2_C"/>
    <property type="match status" value="1"/>
</dbReference>
<reference evidence="3" key="1">
    <citation type="journal article" date="2019" name="Int. J. Syst. Evol. Microbiol.">
        <title>The Global Catalogue of Microorganisms (GCM) 10K type strain sequencing project: providing services to taxonomists for standard genome sequencing and annotation.</title>
        <authorList>
            <consortium name="The Broad Institute Genomics Platform"/>
            <consortium name="The Broad Institute Genome Sequencing Center for Infectious Disease"/>
            <person name="Wu L."/>
            <person name="Ma J."/>
        </authorList>
    </citation>
    <scope>NUCLEOTIDE SEQUENCE [LARGE SCALE GENOMIC DNA]</scope>
    <source>
        <strain evidence="3">JCM 15577</strain>
    </source>
</reference>
<comment type="caution">
    <text evidence="2">The sequence shown here is derived from an EMBL/GenBank/DDBJ whole genome shotgun (WGS) entry which is preliminary data.</text>
</comment>
<sequence>MTEHGDPVAIPARIMGYTDEIAYRPGDVVTFFVSTVADRWEAELVRMSAHAIPSAGVERRCERVPGVEPVADVGIEQYTAIGSYVRIDRLPSIGPAGLTVACAVMATRPGDETLGPQSIIGHAQDAAGWSVGLSATGRATIAVSTRSGPVSLSVGEPLEAGRWYDIVARIPGVPGERLEISLADAGTFASNRFVRAARAEQTASVVLGAPVMPARGPLLWGCRELRDDRIPLQCFDGKIENPVIVADAAATGSRAELRTNGAVVAAWDIAAGIDRSGVTHTTRVHDVSGNELHGATVNHPHRLVTSSRWQGDVFDARFAPDEYAAIHFHRDDITDCRWVPQQSITLPEDLRSGVYSLRLTASDGSEDLVPVFVRPRLDQATARMLLVLPTNSYLAYANDHVGVDSPRTQVWSQMVPTLDDFELFRNARRELGLSLYEVHGDGSPVFYSSWRRPILTLRERVYDHNAPVWQFTGDMQIIDWLERTGRPYDIAIDRDVHEQGAALLSRYAAVMTGSHPEYVSGSMLDAYEEFAATGGRLMYMGGNGMYWVTGYDPEDSQVVEIRRWGGTQAWSADPGDYHLSFTGEQGGIWRFRGRPPQKSFGVGFVAAGNPGASAGYRRISEDPRVEWVFDGVVGPGGDFGDYGVSQGAAGIEVDSVNPLFGTSPDVIVLATSVGHSEDMLEARENFNMTSRVLGGARNPKVRSDVVIVPREGGGAVFSTGSIAFAGALYDMDGHTEISTLLGNIVDRFSSPDPVLTQTP</sequence>
<evidence type="ECO:0000259" key="1">
    <source>
        <dbReference type="Pfam" id="PF20254"/>
    </source>
</evidence>
<dbReference type="Proteomes" id="UP001501690">
    <property type="component" value="Unassembled WGS sequence"/>
</dbReference>
<proteinExistence type="predicted"/>
<dbReference type="InterPro" id="IPR046540">
    <property type="entry name" value="DMFA2_C"/>
</dbReference>
<dbReference type="RefSeq" id="WP_344067827.1">
    <property type="nucleotide sequence ID" value="NZ_BAAAPL010000001.1"/>
</dbReference>
<evidence type="ECO:0000313" key="3">
    <source>
        <dbReference type="Proteomes" id="UP001501690"/>
    </source>
</evidence>
<gene>
    <name evidence="2" type="ORF">GCM10009808_01270</name>
</gene>
<name>A0ABP4THJ8_9MICO</name>